<keyword evidence="8 14" id="KW-1133">Transmembrane helix</keyword>
<dbReference type="EC" id="2.7.8.5" evidence="4"/>
<evidence type="ECO:0000256" key="3">
    <source>
        <dbReference type="ARBA" id="ARBA00010441"/>
    </source>
</evidence>
<feature type="transmembrane region" description="Helical" evidence="14">
    <location>
        <begin position="30"/>
        <end position="49"/>
    </location>
</feature>
<dbReference type="Pfam" id="PF01066">
    <property type="entry name" value="CDP-OH_P_transf"/>
    <property type="match status" value="1"/>
</dbReference>
<keyword evidence="16" id="KW-1185">Reference proteome</keyword>
<accession>A0A4V3DMS9</accession>
<protein>
    <recommendedName>
        <fullName evidence="5">CDP-diacylglycerol--glycerol-3-phosphate 3-phosphatidyltransferase</fullName>
        <ecNumber evidence="4">2.7.8.5</ecNumber>
    </recommendedName>
</protein>
<evidence type="ECO:0000256" key="13">
    <source>
        <dbReference type="ARBA" id="ARBA00048586"/>
    </source>
</evidence>
<comment type="catalytic activity">
    <reaction evidence="13">
        <text>a CDP-1,2-diacyl-sn-glycerol + sn-glycerol 3-phosphate = a 1,2-diacyl-sn-glycero-3-phospho-(1'-sn-glycero-3'-phosphate) + CMP + H(+)</text>
        <dbReference type="Rhea" id="RHEA:12593"/>
        <dbReference type="ChEBI" id="CHEBI:15378"/>
        <dbReference type="ChEBI" id="CHEBI:57597"/>
        <dbReference type="ChEBI" id="CHEBI:58332"/>
        <dbReference type="ChEBI" id="CHEBI:60110"/>
        <dbReference type="ChEBI" id="CHEBI:60377"/>
        <dbReference type="EC" id="2.7.8.5"/>
    </reaction>
</comment>
<dbReference type="AlphaFoldDB" id="A0A4V3DMS9"/>
<evidence type="ECO:0000256" key="14">
    <source>
        <dbReference type="SAM" id="Phobius"/>
    </source>
</evidence>
<gene>
    <name evidence="15" type="ORF">DFR29_104236</name>
</gene>
<evidence type="ECO:0000256" key="6">
    <source>
        <dbReference type="ARBA" id="ARBA00022516"/>
    </source>
</evidence>
<keyword evidence="12" id="KW-1208">Phospholipid metabolism</keyword>
<evidence type="ECO:0000256" key="1">
    <source>
        <dbReference type="ARBA" id="ARBA00004141"/>
    </source>
</evidence>
<evidence type="ECO:0000256" key="12">
    <source>
        <dbReference type="ARBA" id="ARBA00023264"/>
    </source>
</evidence>
<sequence length="188" mass="20745">MRHIPNLLTLLRMLLTVPLAWLLRNGRFDAALLLALFAGLSDALDGYLAKRFSWQSELGGLLDPVADKLLLLACFLGLADAGALPWWLALLVLGRDVIIVAGAVAYHNLVGPLHAAPSYLSKLTTVLQILLVLATLLHLSRFAEWPQWLNQWLLAAVAVATLASGLDYIARWSLKAWRETHSQRGRPQ</sequence>
<proteinExistence type="inferred from homology"/>
<evidence type="ECO:0000256" key="10">
    <source>
        <dbReference type="ARBA" id="ARBA00023136"/>
    </source>
</evidence>
<keyword evidence="6" id="KW-0444">Lipid biosynthesis</keyword>
<dbReference type="GO" id="GO:0016020">
    <property type="term" value="C:membrane"/>
    <property type="evidence" value="ECO:0007669"/>
    <property type="project" value="UniProtKB-SubCell"/>
</dbReference>
<dbReference type="Proteomes" id="UP000295293">
    <property type="component" value="Unassembled WGS sequence"/>
</dbReference>
<dbReference type="PANTHER" id="PTHR14269">
    <property type="entry name" value="CDP-DIACYLGLYCEROL--GLYCEROL-3-PHOSPHATE 3-PHOSPHATIDYLTRANSFERASE-RELATED"/>
    <property type="match status" value="1"/>
</dbReference>
<keyword evidence="9" id="KW-0443">Lipid metabolism</keyword>
<comment type="subcellular location">
    <subcellularLocation>
        <location evidence="1">Membrane</location>
        <topology evidence="1">Multi-pass membrane protein</topology>
    </subcellularLocation>
</comment>
<dbReference type="GO" id="GO:0008444">
    <property type="term" value="F:CDP-diacylglycerol-glycerol-3-phosphate 3-phosphatidyltransferase activity"/>
    <property type="evidence" value="ECO:0007669"/>
    <property type="project" value="UniProtKB-EC"/>
</dbReference>
<evidence type="ECO:0000256" key="7">
    <source>
        <dbReference type="ARBA" id="ARBA00022692"/>
    </source>
</evidence>
<dbReference type="InterPro" id="IPR004570">
    <property type="entry name" value="Phosphatidylglycerol_P_synth"/>
</dbReference>
<evidence type="ECO:0000313" key="16">
    <source>
        <dbReference type="Proteomes" id="UP000295293"/>
    </source>
</evidence>
<dbReference type="OrthoDB" id="9796672at2"/>
<dbReference type="EMBL" id="SNZH01000004">
    <property type="protein sequence ID" value="TDR45806.1"/>
    <property type="molecule type" value="Genomic_DNA"/>
</dbReference>
<evidence type="ECO:0000256" key="9">
    <source>
        <dbReference type="ARBA" id="ARBA00023098"/>
    </source>
</evidence>
<keyword evidence="11" id="KW-0594">Phospholipid biosynthesis</keyword>
<evidence type="ECO:0000256" key="2">
    <source>
        <dbReference type="ARBA" id="ARBA00005042"/>
    </source>
</evidence>
<keyword evidence="10 14" id="KW-0472">Membrane</keyword>
<organism evidence="15 16">
    <name type="scientific">Tahibacter aquaticus</name>
    <dbReference type="NCBI Taxonomy" id="520092"/>
    <lineage>
        <taxon>Bacteria</taxon>
        <taxon>Pseudomonadati</taxon>
        <taxon>Pseudomonadota</taxon>
        <taxon>Gammaproteobacteria</taxon>
        <taxon>Lysobacterales</taxon>
        <taxon>Rhodanobacteraceae</taxon>
        <taxon>Tahibacter</taxon>
    </lineage>
</organism>
<feature type="transmembrane region" description="Helical" evidence="14">
    <location>
        <begin position="152"/>
        <end position="170"/>
    </location>
</feature>
<dbReference type="PANTHER" id="PTHR14269:SF11">
    <property type="entry name" value="CDP-DIACYLGLYCEROL--GLYCEROL-3-PHOSPHATE 3-PHOSPHATIDYLTRANSFERASE"/>
    <property type="match status" value="1"/>
</dbReference>
<reference evidence="15 16" key="1">
    <citation type="submission" date="2019-03" db="EMBL/GenBank/DDBJ databases">
        <title>Genomic Encyclopedia of Type Strains, Phase IV (KMG-IV): sequencing the most valuable type-strain genomes for metagenomic binning, comparative biology and taxonomic classification.</title>
        <authorList>
            <person name="Goeker M."/>
        </authorList>
    </citation>
    <scope>NUCLEOTIDE SEQUENCE [LARGE SCALE GENOMIC DNA]</scope>
    <source>
        <strain evidence="15 16">DSM 21667</strain>
    </source>
</reference>
<dbReference type="Gene3D" id="1.20.120.1760">
    <property type="match status" value="1"/>
</dbReference>
<dbReference type="GO" id="GO:0046474">
    <property type="term" value="P:glycerophospholipid biosynthetic process"/>
    <property type="evidence" value="ECO:0007669"/>
    <property type="project" value="TreeGrafter"/>
</dbReference>
<evidence type="ECO:0000256" key="5">
    <source>
        <dbReference type="ARBA" id="ARBA00014944"/>
    </source>
</evidence>
<evidence type="ECO:0000256" key="4">
    <source>
        <dbReference type="ARBA" id="ARBA00013170"/>
    </source>
</evidence>
<evidence type="ECO:0000313" key="15">
    <source>
        <dbReference type="EMBL" id="TDR45806.1"/>
    </source>
</evidence>
<evidence type="ECO:0000256" key="11">
    <source>
        <dbReference type="ARBA" id="ARBA00023209"/>
    </source>
</evidence>
<dbReference type="PIRSF" id="PIRSF000847">
    <property type="entry name" value="Phos_ph_gly_syn"/>
    <property type="match status" value="1"/>
</dbReference>
<comment type="pathway">
    <text evidence="2">Phospholipid metabolism; phosphatidylglycerol biosynthesis; phosphatidylglycerol from CDP-diacylglycerol: step 1/2.</text>
</comment>
<feature type="transmembrane region" description="Helical" evidence="14">
    <location>
        <begin position="7"/>
        <end position="24"/>
    </location>
</feature>
<dbReference type="InterPro" id="IPR050324">
    <property type="entry name" value="CDP-alcohol_PTase-I"/>
</dbReference>
<comment type="similarity">
    <text evidence="3">Belongs to the CDP-alcohol phosphatidyltransferase class-I family.</text>
</comment>
<name>A0A4V3DMS9_9GAMM</name>
<dbReference type="InterPro" id="IPR043130">
    <property type="entry name" value="CDP-OH_PTrfase_TM_dom"/>
</dbReference>
<keyword evidence="7 14" id="KW-0812">Transmembrane</keyword>
<comment type="caution">
    <text evidence="15">The sequence shown here is derived from an EMBL/GenBank/DDBJ whole genome shotgun (WGS) entry which is preliminary data.</text>
</comment>
<dbReference type="RefSeq" id="WP_133818171.1">
    <property type="nucleotide sequence ID" value="NZ_SNZH01000004.1"/>
</dbReference>
<dbReference type="InterPro" id="IPR000462">
    <property type="entry name" value="CDP-OH_P_trans"/>
</dbReference>
<evidence type="ECO:0000256" key="8">
    <source>
        <dbReference type="ARBA" id="ARBA00022989"/>
    </source>
</evidence>